<evidence type="ECO:0000313" key="16">
    <source>
        <dbReference type="Proteomes" id="UP000001554"/>
    </source>
</evidence>
<keyword evidence="16" id="KW-1185">Reference proteome</keyword>
<dbReference type="PRINTS" id="PR00047">
    <property type="entry name" value="STROIDFINGER"/>
</dbReference>
<dbReference type="OMA" id="LMESTWL"/>
<name>A0A9J7N4D2_BRAFL</name>
<dbReference type="InterPro" id="IPR001628">
    <property type="entry name" value="Znf_hrmn_rcpt"/>
</dbReference>
<feature type="domain" description="NR LBD" evidence="15">
    <location>
        <begin position="441"/>
        <end position="682"/>
    </location>
</feature>
<dbReference type="InterPro" id="IPR001723">
    <property type="entry name" value="Nuclear_hrmn_rcpt"/>
</dbReference>
<dbReference type="GO" id="GO:0005634">
    <property type="term" value="C:nucleus"/>
    <property type="evidence" value="ECO:0000318"/>
    <property type="project" value="GO_Central"/>
</dbReference>
<keyword evidence="6 12" id="KW-0805">Transcription regulation</keyword>
<feature type="domain" description="Nuclear receptor" evidence="14">
    <location>
        <begin position="294"/>
        <end position="370"/>
    </location>
</feature>
<feature type="compositionally biased region" description="Basic and acidic residues" evidence="13">
    <location>
        <begin position="365"/>
        <end position="374"/>
    </location>
</feature>
<dbReference type="PRINTS" id="PR00398">
    <property type="entry name" value="STRDHORMONER"/>
</dbReference>
<feature type="region of interest" description="Disordered" evidence="13">
    <location>
        <begin position="1"/>
        <end position="62"/>
    </location>
</feature>
<protein>
    <submittedName>
        <fullName evidence="17">Estrogen receptor beta-like</fullName>
    </submittedName>
</protein>
<reference evidence="16" key="2">
    <citation type="journal article" date="2020" name="Nat. Ecol. Evol.">
        <title>Deeply conserved synteny resolves early events in vertebrate evolution.</title>
        <authorList>
            <person name="Simakov O."/>
            <person name="Marletaz F."/>
            <person name="Yue J.X."/>
            <person name="O'Connell B."/>
            <person name="Jenkins J."/>
            <person name="Brandt A."/>
            <person name="Calef R."/>
            <person name="Tung C.H."/>
            <person name="Huang T.K."/>
            <person name="Schmutz J."/>
            <person name="Satoh N."/>
            <person name="Yu J.K."/>
            <person name="Putnam N.H."/>
            <person name="Green R.E."/>
            <person name="Rokhsar D.S."/>
        </authorList>
    </citation>
    <scope>NUCLEOTIDE SEQUENCE [LARGE SCALE GENOMIC DNA]</scope>
    <source>
        <strain evidence="16">S238N-H82</strain>
    </source>
</reference>
<feature type="compositionally biased region" description="Basic and acidic residues" evidence="13">
    <location>
        <begin position="454"/>
        <end position="463"/>
    </location>
</feature>
<evidence type="ECO:0000256" key="5">
    <source>
        <dbReference type="ARBA" id="ARBA00022833"/>
    </source>
</evidence>
<dbReference type="Gene3D" id="3.30.50.10">
    <property type="entry name" value="Erythroid Transcription Factor GATA-1, subunit A"/>
    <property type="match status" value="1"/>
</dbReference>
<evidence type="ECO:0000256" key="2">
    <source>
        <dbReference type="ARBA" id="ARBA00022665"/>
    </source>
</evidence>
<proteinExistence type="inferred from homology"/>
<dbReference type="SUPFAM" id="SSF48508">
    <property type="entry name" value="Nuclear receptor ligand-binding domain"/>
    <property type="match status" value="1"/>
</dbReference>
<keyword evidence="3 12" id="KW-0479">Metal-binding</keyword>
<dbReference type="InterPro" id="IPR000536">
    <property type="entry name" value="Nucl_hrmn_rcpt_lig-bd"/>
</dbReference>
<dbReference type="GO" id="GO:0006357">
    <property type="term" value="P:regulation of transcription by RNA polymerase II"/>
    <property type="evidence" value="ECO:0000318"/>
    <property type="project" value="GO_Central"/>
</dbReference>
<dbReference type="Gene3D" id="1.10.565.10">
    <property type="entry name" value="Retinoid X Receptor"/>
    <property type="match status" value="1"/>
</dbReference>
<dbReference type="SUPFAM" id="SSF57716">
    <property type="entry name" value="Glucocorticoid receptor-like (DNA-binding domain)"/>
    <property type="match status" value="1"/>
</dbReference>
<reference evidence="17" key="3">
    <citation type="submission" date="2025-08" db="UniProtKB">
        <authorList>
            <consortium name="RefSeq"/>
        </authorList>
    </citation>
    <scope>IDENTIFICATION</scope>
</reference>
<dbReference type="PANTHER" id="PTHR48092">
    <property type="entry name" value="KNIRPS-RELATED PROTEIN-RELATED"/>
    <property type="match status" value="1"/>
</dbReference>
<evidence type="ECO:0000256" key="6">
    <source>
        <dbReference type="ARBA" id="ARBA00023015"/>
    </source>
</evidence>
<feature type="region of interest" description="Disordered" evidence="13">
    <location>
        <begin position="365"/>
        <end position="434"/>
    </location>
</feature>
<dbReference type="CDD" id="cd07171">
    <property type="entry name" value="NR_DBD_ER"/>
    <property type="match status" value="1"/>
</dbReference>
<dbReference type="Pfam" id="PF00105">
    <property type="entry name" value="zf-C4"/>
    <property type="match status" value="1"/>
</dbReference>
<dbReference type="Proteomes" id="UP000001554">
    <property type="component" value="Chromosome 1"/>
</dbReference>
<evidence type="ECO:0000256" key="9">
    <source>
        <dbReference type="ARBA" id="ARBA00023163"/>
    </source>
</evidence>
<evidence type="ECO:0000259" key="14">
    <source>
        <dbReference type="PROSITE" id="PS51030"/>
    </source>
</evidence>
<evidence type="ECO:0000259" key="15">
    <source>
        <dbReference type="PROSITE" id="PS51843"/>
    </source>
</evidence>
<evidence type="ECO:0000256" key="11">
    <source>
        <dbReference type="ARBA" id="ARBA00023242"/>
    </source>
</evidence>
<evidence type="ECO:0000256" key="13">
    <source>
        <dbReference type="SAM" id="MobiDB-lite"/>
    </source>
</evidence>
<dbReference type="SMART" id="SM00430">
    <property type="entry name" value="HOLI"/>
    <property type="match status" value="1"/>
</dbReference>
<dbReference type="PROSITE" id="PS00031">
    <property type="entry name" value="NUCLEAR_REC_DBD_1"/>
    <property type="match status" value="1"/>
</dbReference>
<dbReference type="InterPro" id="IPR013088">
    <property type="entry name" value="Znf_NHR/GATA"/>
</dbReference>
<dbReference type="SMART" id="SM00399">
    <property type="entry name" value="ZnF_C4"/>
    <property type="match status" value="1"/>
</dbReference>
<accession>A0A9J7N4D2</accession>
<evidence type="ECO:0000256" key="12">
    <source>
        <dbReference type="RuleBase" id="RU004334"/>
    </source>
</evidence>
<evidence type="ECO:0000256" key="4">
    <source>
        <dbReference type="ARBA" id="ARBA00022771"/>
    </source>
</evidence>
<dbReference type="GO" id="GO:0000785">
    <property type="term" value="C:chromatin"/>
    <property type="evidence" value="ECO:0000318"/>
    <property type="project" value="GO_Central"/>
</dbReference>
<reference evidence="17" key="1">
    <citation type="journal article" date="2016" name="Genome Biol. Evol.">
        <title>Conserved non-coding elements in the most distant genera of cephalochordates: the Goldilocks principle.</title>
        <authorList>
            <person name="Yue J.X."/>
            <person name="Kozmikova I."/>
            <person name="Ono H."/>
            <person name="Nossa C.W."/>
            <person name="Kozmik Z."/>
            <person name="Putnam N.H."/>
            <person name="Yu J.K."/>
            <person name="Holland L.Z."/>
        </authorList>
    </citation>
    <scope>NUCLEOTIDE SEQUENCE</scope>
</reference>
<dbReference type="FunFam" id="3.30.50.10:FF:000139">
    <property type="entry name" value="Estrogen receptor beta a variant b"/>
    <property type="match status" value="1"/>
</dbReference>
<dbReference type="GO" id="GO:0005496">
    <property type="term" value="F:steroid binding"/>
    <property type="evidence" value="ECO:0007669"/>
    <property type="project" value="UniProtKB-KW"/>
</dbReference>
<dbReference type="PROSITE" id="PS51030">
    <property type="entry name" value="NUCLEAR_REC_DBD_2"/>
    <property type="match status" value="1"/>
</dbReference>
<feature type="region of interest" description="Disordered" evidence="13">
    <location>
        <begin position="77"/>
        <end position="109"/>
    </location>
</feature>
<dbReference type="RefSeq" id="XP_035691356.1">
    <property type="nucleotide sequence ID" value="XM_035835463.1"/>
</dbReference>
<organism evidence="16 17">
    <name type="scientific">Branchiostoma floridae</name>
    <name type="common">Florida lancelet</name>
    <name type="synonym">Amphioxus</name>
    <dbReference type="NCBI Taxonomy" id="7739"/>
    <lineage>
        <taxon>Eukaryota</taxon>
        <taxon>Metazoa</taxon>
        <taxon>Chordata</taxon>
        <taxon>Cephalochordata</taxon>
        <taxon>Leptocardii</taxon>
        <taxon>Amphioxiformes</taxon>
        <taxon>Branchiostomatidae</taxon>
        <taxon>Branchiostoma</taxon>
    </lineage>
</organism>
<dbReference type="Pfam" id="PF00104">
    <property type="entry name" value="Hormone_recep"/>
    <property type="match status" value="1"/>
</dbReference>
<evidence type="ECO:0000313" key="17">
    <source>
        <dbReference type="RefSeq" id="XP_035691356.1"/>
    </source>
</evidence>
<dbReference type="GO" id="GO:0034056">
    <property type="term" value="F:estrogen response element binding"/>
    <property type="evidence" value="ECO:0000318"/>
    <property type="project" value="GO_Central"/>
</dbReference>
<evidence type="ECO:0000256" key="8">
    <source>
        <dbReference type="ARBA" id="ARBA00023125"/>
    </source>
</evidence>
<dbReference type="PROSITE" id="PS51843">
    <property type="entry name" value="NR_LBD"/>
    <property type="match status" value="1"/>
</dbReference>
<sequence length="705" mass="77691">MPPPKRPKNGPTRAEQFLDKPTDPLEAIIRRSLLSEPGQKQESDKCPGKSPGGSLAVPFSVPHGQPIMLASHMGISRSQGHQTGTRGMAQQPRHAGGSDGVHNGHTRSHQEPQQLLVGMVSPVMMQNGFMYHPSSVNMGEKGILHQQNMLQPHPMAHGEGGSRHKGAGQYFSSINYVPGPNGWAMAYPDIHIIPPQGQTPRMTTPTKAALKQSPMSPVMSVHGMRQNGRIQNGMMQQHHHPDILTLHNGGRIQVGQVGDLCPDQFSKGRDSPASSGSSIENNQPQVKELDNKARAVCRVCGDHASGFHYGVWSCEGCKAFFKRSIQQGQTDYICPGTNQCTIDRNRRKSCQACRYRKCLMVGMTKDGRRSGERRGPRRKRTHNQIDVSSTADSCKSSVSPLPSSASAFDKSRSASPTENNSFDSDGDSSTGRELRTASHQRLKALIDALDVKEGEHRGEENHPTGHQAGNWQEISNPELIESVSSLVDRELTGIICWGKKIPGYSKLSLNDQVLLMESTWLDLLILDLVWCSIRHKGEKLLLSGGVLVNRNTISNRRNNSSGDDMEVLEMCDQILSIATKFYEFDLQRREYLCLKAITLVHGSLKGLESDTQVRQLQDDLTDALMDVCSERHALGSRRPAKMLLLLSHLRQVSARASSHLGAVRNGLKVPLYDILLDILTDQVSEGQRDQQAGHHEVASSPEKER</sequence>
<dbReference type="InterPro" id="IPR035500">
    <property type="entry name" value="NHR-like_dom_sf"/>
</dbReference>
<feature type="region of interest" description="Disordered" evidence="13">
    <location>
        <begin position="454"/>
        <end position="473"/>
    </location>
</feature>
<dbReference type="InterPro" id="IPR050200">
    <property type="entry name" value="Nuclear_hormone_rcpt_NR3"/>
</dbReference>
<feature type="region of interest" description="Disordered" evidence="13">
    <location>
        <begin position="261"/>
        <end position="286"/>
    </location>
</feature>
<gene>
    <name evidence="17" type="primary">LOC118426196</name>
</gene>
<dbReference type="GeneID" id="118426196"/>
<feature type="compositionally biased region" description="Low complexity" evidence="13">
    <location>
        <begin position="393"/>
        <end position="407"/>
    </location>
</feature>
<evidence type="ECO:0000256" key="1">
    <source>
        <dbReference type="ARBA" id="ARBA00005413"/>
    </source>
</evidence>
<evidence type="ECO:0000256" key="7">
    <source>
        <dbReference type="ARBA" id="ARBA00023121"/>
    </source>
</evidence>
<keyword evidence="7" id="KW-0446">Lipid-binding</keyword>
<evidence type="ECO:0000256" key="10">
    <source>
        <dbReference type="ARBA" id="ARBA00023170"/>
    </source>
</evidence>
<dbReference type="GO" id="GO:0004879">
    <property type="term" value="F:nuclear receptor activity"/>
    <property type="evidence" value="ECO:0000318"/>
    <property type="project" value="GO_Central"/>
</dbReference>
<keyword evidence="10 12" id="KW-0675">Receptor</keyword>
<comment type="subcellular location">
    <subcellularLocation>
        <location evidence="12">Nucleus</location>
    </subcellularLocation>
</comment>
<dbReference type="CDD" id="cd06949">
    <property type="entry name" value="NR_LBD_ER"/>
    <property type="match status" value="1"/>
</dbReference>
<comment type="similarity">
    <text evidence="1">Belongs to the nuclear hormone receptor family. NR3 subfamily.</text>
</comment>
<feature type="compositionally biased region" description="Polar residues" evidence="13">
    <location>
        <begin position="272"/>
        <end position="285"/>
    </location>
</feature>
<feature type="compositionally biased region" description="Polar residues" evidence="13">
    <location>
        <begin position="413"/>
        <end position="429"/>
    </location>
</feature>
<keyword evidence="5 12" id="KW-0862">Zinc</keyword>
<dbReference type="OrthoDB" id="5799427at2759"/>
<keyword evidence="9 12" id="KW-0804">Transcription</keyword>
<dbReference type="AlphaFoldDB" id="A0A9J7N4D2"/>
<evidence type="ECO:0000256" key="3">
    <source>
        <dbReference type="ARBA" id="ARBA00022723"/>
    </source>
</evidence>
<keyword evidence="8 12" id="KW-0238">DNA-binding</keyword>
<keyword evidence="11 12" id="KW-0539">Nucleus</keyword>
<dbReference type="KEGG" id="bfo:118426196"/>
<dbReference type="GO" id="GO:0008270">
    <property type="term" value="F:zinc ion binding"/>
    <property type="evidence" value="ECO:0007669"/>
    <property type="project" value="UniProtKB-KW"/>
</dbReference>
<keyword evidence="4 12" id="KW-0863">Zinc-finger</keyword>
<feature type="region of interest" description="Disordered" evidence="13">
    <location>
        <begin position="686"/>
        <end position="705"/>
    </location>
</feature>
<keyword evidence="2" id="KW-0754">Steroid-binding</keyword>